<evidence type="ECO:0000256" key="10">
    <source>
        <dbReference type="ARBA" id="ARBA00023121"/>
    </source>
</evidence>
<keyword evidence="6" id="KW-0677">Repeat</keyword>
<evidence type="ECO:0000256" key="4">
    <source>
        <dbReference type="ARBA" id="ARBA00022692"/>
    </source>
</evidence>
<dbReference type="Pfam" id="PF00168">
    <property type="entry name" value="C2"/>
    <property type="match status" value="2"/>
</dbReference>
<evidence type="ECO:0000256" key="9">
    <source>
        <dbReference type="ARBA" id="ARBA00023055"/>
    </source>
</evidence>
<dbReference type="PANTHER" id="PTHR10774">
    <property type="entry name" value="EXTENDED SYNAPTOTAGMIN-RELATED"/>
    <property type="match status" value="1"/>
</dbReference>
<keyword evidence="3" id="KW-0813">Transport</keyword>
<accession>A0ABP0UN74</accession>
<dbReference type="InterPro" id="IPR031468">
    <property type="entry name" value="SMP_LBD"/>
</dbReference>
<evidence type="ECO:0000256" key="2">
    <source>
        <dbReference type="ARBA" id="ARBA00006996"/>
    </source>
</evidence>
<feature type="compositionally biased region" description="Low complexity" evidence="12">
    <location>
        <begin position="398"/>
        <end position="408"/>
    </location>
</feature>
<reference evidence="16" key="1">
    <citation type="submission" date="2024-02" db="EMBL/GenBank/DDBJ databases">
        <authorList>
            <consortium name="ELIXIR-Norway"/>
            <consortium name="Elixir Norway"/>
        </authorList>
    </citation>
    <scope>NUCLEOTIDE SEQUENCE</scope>
</reference>
<dbReference type="PANTHER" id="PTHR10774:SF188">
    <property type="entry name" value="SYNAPTOTAGMIN-2"/>
    <property type="match status" value="1"/>
</dbReference>
<comment type="similarity">
    <text evidence="2">Belongs to the synaptotagmin family.</text>
</comment>
<evidence type="ECO:0000256" key="12">
    <source>
        <dbReference type="SAM" id="MobiDB-lite"/>
    </source>
</evidence>
<keyword evidence="10" id="KW-0446">Lipid-binding</keyword>
<evidence type="ECO:0000256" key="3">
    <source>
        <dbReference type="ARBA" id="ARBA00022448"/>
    </source>
</evidence>
<dbReference type="InterPro" id="IPR045050">
    <property type="entry name" value="Synaptotagmin_plant"/>
</dbReference>
<dbReference type="InterPro" id="IPR039010">
    <property type="entry name" value="Synaptotagmin_SMP"/>
</dbReference>
<dbReference type="EMBL" id="OZ019897">
    <property type="protein sequence ID" value="CAK9225855.1"/>
    <property type="molecule type" value="Genomic_DNA"/>
</dbReference>
<evidence type="ECO:0000256" key="13">
    <source>
        <dbReference type="SAM" id="Phobius"/>
    </source>
</evidence>
<dbReference type="Pfam" id="PF17047">
    <property type="entry name" value="SMP_LBD"/>
    <property type="match status" value="1"/>
</dbReference>
<feature type="region of interest" description="Disordered" evidence="12">
    <location>
        <begin position="394"/>
        <end position="416"/>
    </location>
</feature>
<keyword evidence="4 13" id="KW-0812">Transmembrane</keyword>
<evidence type="ECO:0000256" key="1">
    <source>
        <dbReference type="ARBA" id="ARBA00004167"/>
    </source>
</evidence>
<keyword evidence="7" id="KW-0106">Calcium</keyword>
<dbReference type="Gene3D" id="2.60.40.150">
    <property type="entry name" value="C2 domain"/>
    <property type="match status" value="2"/>
</dbReference>
<keyword evidence="8 13" id="KW-1133">Transmembrane helix</keyword>
<dbReference type="InterPro" id="IPR000008">
    <property type="entry name" value="C2_dom"/>
</dbReference>
<feature type="domain" description="C2" evidence="14">
    <location>
        <begin position="240"/>
        <end position="361"/>
    </location>
</feature>
<evidence type="ECO:0000256" key="7">
    <source>
        <dbReference type="ARBA" id="ARBA00022837"/>
    </source>
</evidence>
<evidence type="ECO:0000256" key="11">
    <source>
        <dbReference type="ARBA" id="ARBA00023136"/>
    </source>
</evidence>
<protein>
    <recommendedName>
        <fullName evidence="18">Synaptotagmin-2</fullName>
    </recommendedName>
</protein>
<keyword evidence="17" id="KW-1185">Reference proteome</keyword>
<evidence type="ECO:0000259" key="15">
    <source>
        <dbReference type="PROSITE" id="PS51847"/>
    </source>
</evidence>
<gene>
    <name evidence="16" type="ORF">CSSPTR1EN2_LOCUS17947</name>
</gene>
<keyword evidence="5" id="KW-0479">Metal-binding</keyword>
<keyword evidence="9" id="KW-0445">Lipid transport</keyword>
<proteinExistence type="inferred from homology"/>
<feature type="domain" description="SMP-LTD" evidence="15">
    <location>
        <begin position="67"/>
        <end position="249"/>
    </location>
</feature>
<name>A0ABP0UN74_9BRYO</name>
<evidence type="ECO:0000313" key="16">
    <source>
        <dbReference type="EMBL" id="CAK9225855.1"/>
    </source>
</evidence>
<organism evidence="16 17">
    <name type="scientific">Sphagnum troendelagicum</name>
    <dbReference type="NCBI Taxonomy" id="128251"/>
    <lineage>
        <taxon>Eukaryota</taxon>
        <taxon>Viridiplantae</taxon>
        <taxon>Streptophyta</taxon>
        <taxon>Embryophyta</taxon>
        <taxon>Bryophyta</taxon>
        <taxon>Sphagnophytina</taxon>
        <taxon>Sphagnopsida</taxon>
        <taxon>Sphagnales</taxon>
        <taxon>Sphagnaceae</taxon>
        <taxon>Sphagnum</taxon>
    </lineage>
</organism>
<dbReference type="InterPro" id="IPR035892">
    <property type="entry name" value="C2_domain_sf"/>
</dbReference>
<feature type="domain" description="C2" evidence="14">
    <location>
        <begin position="394"/>
        <end position="520"/>
    </location>
</feature>
<dbReference type="SMART" id="SM00239">
    <property type="entry name" value="C2"/>
    <property type="match status" value="2"/>
</dbReference>
<sequence length="539" mass="61197">MGIVTTVLGLVGFGWGFTLGLVLGYFIFIYLQPNDVKDPIIKPIAELDTKTLQDLLPEIPLWVKNPDYDRVDWLNKFLRDLWPYLDKAICKIISETAHPYMKEYGPKFKLESIEFDSLTLGTLPPTFSGMKVYDTNENEMILEPSVKFAGNPNIIIAVKAFGLKATVQLVDVQVFATARVTLKPLIPVFPCFSKIVISLMEKPHVDFGLNVLGGDLMAIPGLYGFVQDFIKDQVSQLYMWPKTLEIPVIDSPSALKKPVGILEVTVVRAKNLLKMDVMGKADPFVKLQLVNTLMSKKTHTKKNTLNPEWNETFKFLVQDPKSQSLEIQVYDWDKVGEPEKMGMQVVPLHDLVELEPKTLDLNLLKNVDPNDEHNKKPRGVLTIKLLYKAFRQDEQGEETMGNENNETGLARDGKPQGGGMLEVIVHSAEDVEGRHHTNPYAKVLFRGDERKTQVIKKNRDPKWDQSFQWQLDEPPMDDQVHVEVMSKNTGLHVHSKTESLGYADINLSDVVNNKRVNEKYSLIDSKNGRIQIELTWRTT</sequence>
<evidence type="ECO:0000256" key="8">
    <source>
        <dbReference type="ARBA" id="ARBA00022989"/>
    </source>
</evidence>
<dbReference type="CDD" id="cd00030">
    <property type="entry name" value="C2"/>
    <property type="match status" value="2"/>
</dbReference>
<dbReference type="PROSITE" id="PS51847">
    <property type="entry name" value="SMP"/>
    <property type="match status" value="1"/>
</dbReference>
<feature type="transmembrane region" description="Helical" evidence="13">
    <location>
        <begin position="7"/>
        <end position="31"/>
    </location>
</feature>
<evidence type="ECO:0008006" key="18">
    <source>
        <dbReference type="Google" id="ProtNLM"/>
    </source>
</evidence>
<dbReference type="CDD" id="cd21677">
    <property type="entry name" value="SMP_SYT"/>
    <property type="match status" value="1"/>
</dbReference>
<keyword evidence="11 13" id="KW-0472">Membrane</keyword>
<evidence type="ECO:0000256" key="5">
    <source>
        <dbReference type="ARBA" id="ARBA00022723"/>
    </source>
</evidence>
<dbReference type="PROSITE" id="PS50004">
    <property type="entry name" value="C2"/>
    <property type="match status" value="2"/>
</dbReference>
<dbReference type="PRINTS" id="PR00360">
    <property type="entry name" value="C2DOMAIN"/>
</dbReference>
<evidence type="ECO:0000313" key="17">
    <source>
        <dbReference type="Proteomes" id="UP001497512"/>
    </source>
</evidence>
<evidence type="ECO:0000259" key="14">
    <source>
        <dbReference type="PROSITE" id="PS50004"/>
    </source>
</evidence>
<dbReference type="Proteomes" id="UP001497512">
    <property type="component" value="Chromosome 5"/>
</dbReference>
<comment type="subcellular location">
    <subcellularLocation>
        <location evidence="1">Membrane</location>
        <topology evidence="1">Single-pass membrane protein</topology>
    </subcellularLocation>
</comment>
<dbReference type="SUPFAM" id="SSF49562">
    <property type="entry name" value="C2 domain (Calcium/lipid-binding domain, CaLB)"/>
    <property type="match status" value="2"/>
</dbReference>
<evidence type="ECO:0000256" key="6">
    <source>
        <dbReference type="ARBA" id="ARBA00022737"/>
    </source>
</evidence>